<dbReference type="KEGG" id="bja:bll4234"/>
<dbReference type="Proteomes" id="UP000002526">
    <property type="component" value="Chromosome"/>
</dbReference>
<protein>
    <submittedName>
        <fullName evidence="2">Bll4234 protein</fullName>
    </submittedName>
</protein>
<feature type="region of interest" description="Disordered" evidence="1">
    <location>
        <begin position="528"/>
        <end position="595"/>
    </location>
</feature>
<dbReference type="PATRIC" id="fig|224911.5.peg.4258"/>
<dbReference type="eggNOG" id="COG1876">
    <property type="taxonomic scope" value="Bacteria"/>
</dbReference>
<gene>
    <name evidence="2" type="ordered locus">bll4234</name>
</gene>
<feature type="compositionally biased region" description="Basic and acidic residues" evidence="1">
    <location>
        <begin position="544"/>
        <end position="556"/>
    </location>
</feature>
<dbReference type="HOGENOM" id="CLU_032375_1_0_5"/>
<evidence type="ECO:0000313" key="3">
    <source>
        <dbReference type="Proteomes" id="UP000002526"/>
    </source>
</evidence>
<reference evidence="3" key="1">
    <citation type="journal article" date="2002" name="DNA Res.">
        <title>Complete genomic sequence of nitrogen-fixing symbiotic bacterium Bradyrhizobium japonicum USDA110.</title>
        <authorList>
            <person name="Kaneko T."/>
            <person name="Nakamura Y."/>
            <person name="Sato S."/>
            <person name="Minamisawa K."/>
            <person name="Uchiumi T."/>
            <person name="Sasamoto S."/>
            <person name="Watanabe A."/>
            <person name="Idesawa K."/>
            <person name="Iriguchi M."/>
            <person name="Kawashima K."/>
            <person name="Kohara M."/>
            <person name="Matsumoto M."/>
            <person name="Shimpo S."/>
            <person name="Tsuruoka H."/>
            <person name="Wada T."/>
            <person name="Yamada M."/>
            <person name="Tabata S."/>
        </authorList>
    </citation>
    <scope>NUCLEOTIDE SEQUENCE [LARGE SCALE GENOMIC DNA]</scope>
    <source>
        <strain evidence="3">JCM 10833 / BCRC 13528 / IAM 13628 / NBRC 14792 / USDA 110</strain>
    </source>
</reference>
<name>Q89MF9_BRADU</name>
<dbReference type="EMBL" id="BA000040">
    <property type="protein sequence ID" value="BAC49499.1"/>
    <property type="molecule type" value="Genomic_DNA"/>
</dbReference>
<evidence type="ECO:0000256" key="1">
    <source>
        <dbReference type="SAM" id="MobiDB-lite"/>
    </source>
</evidence>
<dbReference type="EnsemblBacteria" id="BAC49499">
    <property type="protein sequence ID" value="BAC49499"/>
    <property type="gene ID" value="BAC49499"/>
</dbReference>
<organism evidence="2 3">
    <name type="scientific">Bradyrhizobium diazoefficiens (strain JCM 10833 / BCRC 13528 / IAM 13628 / NBRC 14792 / USDA 110)</name>
    <dbReference type="NCBI Taxonomy" id="224911"/>
    <lineage>
        <taxon>Bacteria</taxon>
        <taxon>Pseudomonadati</taxon>
        <taxon>Pseudomonadota</taxon>
        <taxon>Alphaproteobacteria</taxon>
        <taxon>Hyphomicrobiales</taxon>
        <taxon>Nitrobacteraceae</taxon>
        <taxon>Bradyrhizobium</taxon>
    </lineage>
</organism>
<dbReference type="AlphaFoldDB" id="Q89MF9"/>
<sequence length="595" mass="63919">MILFQRGRQRLQLRNEIGAERVDDLDDRKRDPRCDQAVFDRGGAGFIGGKVGQQAFQFQNSCPSQRIPDVTGAREMPDLNPRLSKFSRLNLTTMNAAFAGHFPLQSPTKPQWNSRCIFATPAGKARFQPFAPLRRHTVLRTIDALRAFLCKTVRRDAFEQNRLEAGIMDDRRSLLVAVACPSAVMAGWLALSLSAYAPALIENSGANAATVSRAKDLGRLDLADVPRAATIEDGIALTADIAAAVAQAPEPASAEAAVLEVPAPAIKLASADPALILPSTSPAPQILPEPAPVVSEAVPVQEPVKLASADPTEIVATDALSPAAIATGPAATESKASPSADTVAVLDECFVMDACIDRYLWALYQRTPKEDSIKVEERRAVTVKRRGKMVTVMRSFTKLVDEDFGWKDPKAAEHAGMSMMDYVIGGMDKSFKRKLFRTLLAAEAAGLSPGITSAFRDDYRQSIASGLKAASDRSYHGGSTRGGYGHGMAADIVSTAGNNRAQRWVSTEVLWKWVDANGKALGIGRPYLGRDPPHVGPVDGAEYVSKRGSADRREAANARPKKMRAMASAKPPKAQAAREKAKPQKSAQSAGKRAT</sequence>
<keyword evidence="3" id="KW-1185">Reference proteome</keyword>
<dbReference type="InParanoid" id="Q89MF9"/>
<dbReference type="OrthoDB" id="8129988at2"/>
<proteinExistence type="predicted"/>
<evidence type="ECO:0000313" key="2">
    <source>
        <dbReference type="EMBL" id="BAC49499.1"/>
    </source>
</evidence>
<accession>Q89MF9</accession>